<dbReference type="SUPFAM" id="SSF53335">
    <property type="entry name" value="S-adenosyl-L-methionine-dependent methyltransferases"/>
    <property type="match status" value="1"/>
</dbReference>
<organism evidence="1 2">
    <name type="scientific">Pontibacter locisalis</name>
    <dbReference type="NCBI Taxonomy" id="1719035"/>
    <lineage>
        <taxon>Bacteria</taxon>
        <taxon>Pseudomonadati</taxon>
        <taxon>Bacteroidota</taxon>
        <taxon>Cytophagia</taxon>
        <taxon>Cytophagales</taxon>
        <taxon>Hymenobacteraceae</taxon>
        <taxon>Pontibacter</taxon>
    </lineage>
</organism>
<protein>
    <submittedName>
        <fullName evidence="1">Class I SAM-dependent methyltransferase</fullName>
        <ecNumber evidence="1">2.1.1.-</ecNumber>
    </submittedName>
</protein>
<dbReference type="RefSeq" id="WP_377510769.1">
    <property type="nucleotide sequence ID" value="NZ_JBHULU010000021.1"/>
</dbReference>
<keyword evidence="2" id="KW-1185">Reference proteome</keyword>
<comment type="caution">
    <text evidence="1">The sequence shown here is derived from an EMBL/GenBank/DDBJ whole genome shotgun (WGS) entry which is preliminary data.</text>
</comment>
<dbReference type="EMBL" id="JBHULU010000021">
    <property type="protein sequence ID" value="MFD2515638.1"/>
    <property type="molecule type" value="Genomic_DNA"/>
</dbReference>
<dbReference type="EC" id="2.1.1.-" evidence="1"/>
<gene>
    <name evidence="1" type="ORF">ACFSRY_17320</name>
</gene>
<dbReference type="Proteomes" id="UP001597544">
    <property type="component" value="Unassembled WGS sequence"/>
</dbReference>
<name>A0ABW5IQC2_9BACT</name>
<accession>A0ABW5IQC2</accession>
<evidence type="ECO:0000313" key="2">
    <source>
        <dbReference type="Proteomes" id="UP001597544"/>
    </source>
</evidence>
<dbReference type="InterPro" id="IPR029044">
    <property type="entry name" value="Nucleotide-diphossugar_trans"/>
</dbReference>
<keyword evidence="1" id="KW-0489">Methyltransferase</keyword>
<sequence length="532" mass="61339">MFDTPVLFLIFNRPDLTRQVFAKIREAKPKVLFVAADGPRFDKEGEAENCNLARKIATDIDWDCKVETLFRDVNLGCGRAVSEAISWFFNNVEQGIILEDDCLPTPSFFTFCDLMLNKFKDDKRIMMVSGFNHLGNWKTENADYFFSQLGSIWGWATWKRAWNLNMDSKSDWETALKQEVLKNIMWTDAQAFHRENVTDLTFRGVIDTWDYKWTFYRLANSGLSILPSKNLIINIGFGEDATHTITQDSKFDNLMTYNFNYSAFKEPEFVYVDREYDLQVFNKFTLSNPESQKGYYNLMKNNIAKYLKSASSKLLSRAPNSYMINEPQTEFFSKNITGQILTKFKQYIPHNSSSIDFLSLSLILNDIVINRRKSIVELGSGFSTIVIAKLIQINNLSCKFLSIEHDPEWIILQKELLKNEGLEGIVEIQLMPLISGWYCEKFIANINKSPGFIDCLIVDGPPAYSKEIEDSRRPALYKLNESLAVNSFILLHDTDRLGESEIIKSWENTFKLDFIDSGKSSYCIKGNGFNIR</sequence>
<dbReference type="GO" id="GO:0008168">
    <property type="term" value="F:methyltransferase activity"/>
    <property type="evidence" value="ECO:0007669"/>
    <property type="project" value="UniProtKB-KW"/>
</dbReference>
<proteinExistence type="predicted"/>
<dbReference type="Gene3D" id="3.40.50.150">
    <property type="entry name" value="Vaccinia Virus protein VP39"/>
    <property type="match status" value="1"/>
</dbReference>
<reference evidence="2" key="1">
    <citation type="journal article" date="2019" name="Int. J. Syst. Evol. Microbiol.">
        <title>The Global Catalogue of Microorganisms (GCM) 10K type strain sequencing project: providing services to taxonomists for standard genome sequencing and annotation.</title>
        <authorList>
            <consortium name="The Broad Institute Genomics Platform"/>
            <consortium name="The Broad Institute Genome Sequencing Center for Infectious Disease"/>
            <person name="Wu L."/>
            <person name="Ma J."/>
        </authorList>
    </citation>
    <scope>NUCLEOTIDE SEQUENCE [LARGE SCALE GENOMIC DNA]</scope>
    <source>
        <strain evidence="2">KCTC 42498</strain>
    </source>
</reference>
<dbReference type="Pfam" id="PF13578">
    <property type="entry name" value="Methyltransf_24"/>
    <property type="match status" value="1"/>
</dbReference>
<dbReference type="Gene3D" id="3.90.550.10">
    <property type="entry name" value="Spore Coat Polysaccharide Biosynthesis Protein SpsA, Chain A"/>
    <property type="match status" value="1"/>
</dbReference>
<evidence type="ECO:0000313" key="1">
    <source>
        <dbReference type="EMBL" id="MFD2515638.1"/>
    </source>
</evidence>
<keyword evidence="1" id="KW-0808">Transferase</keyword>
<dbReference type="InterPro" id="IPR029063">
    <property type="entry name" value="SAM-dependent_MTases_sf"/>
</dbReference>
<dbReference type="SUPFAM" id="SSF53448">
    <property type="entry name" value="Nucleotide-diphospho-sugar transferases"/>
    <property type="match status" value="1"/>
</dbReference>
<dbReference type="GO" id="GO:0032259">
    <property type="term" value="P:methylation"/>
    <property type="evidence" value="ECO:0007669"/>
    <property type="project" value="UniProtKB-KW"/>
</dbReference>